<dbReference type="Gene3D" id="3.90.1640.20">
    <property type="entry name" value="TON_0340"/>
    <property type="match status" value="1"/>
</dbReference>
<sequence>MKDLLPLSQQIEQMLVRQNVRGMATLLPYLKAGSYLRAARLIAKAKGLVLIGTGFPVGDSFETDGPVGAIVLYQLVEKLGARAMLACGDPLFSALKNDYACLELPVNSVDAAAFALKSLQQLTPELIISIERPGLAADGRYYNMRAVDISARCANFDVFFQQASCPTIAIGDGGNEIGMGNIYQALSQLAITPAVTGCDELLLADVSNWAAYGLLALVSAIKDAETGEGWLLDCQPAELLQYLVNRGCVDGVTGLASITEDSLPPEHAMQLIRDLQQLCFEI</sequence>
<evidence type="ECO:0000313" key="2">
    <source>
        <dbReference type="EMBL" id="MDR7119654.1"/>
    </source>
</evidence>
<dbReference type="RefSeq" id="WP_310274362.1">
    <property type="nucleotide sequence ID" value="NZ_JAVDWR010000001.1"/>
</dbReference>
<organism evidence="2 3">
    <name type="scientific">Rheinheimera soli</name>
    <dbReference type="NCBI Taxonomy" id="443616"/>
    <lineage>
        <taxon>Bacteria</taxon>
        <taxon>Pseudomonadati</taxon>
        <taxon>Pseudomonadota</taxon>
        <taxon>Gammaproteobacteria</taxon>
        <taxon>Chromatiales</taxon>
        <taxon>Chromatiaceae</taxon>
        <taxon>Rheinheimera</taxon>
    </lineage>
</organism>
<dbReference type="EMBL" id="JAVDWR010000001">
    <property type="protein sequence ID" value="MDR7119654.1"/>
    <property type="molecule type" value="Genomic_DNA"/>
</dbReference>
<feature type="domain" description="D-glutamate cyclase-like C-terminal" evidence="1">
    <location>
        <begin position="12"/>
        <end position="275"/>
    </location>
</feature>
<comment type="caution">
    <text evidence="2">The sequence shown here is derived from an EMBL/GenBank/DDBJ whole genome shotgun (WGS) entry which is preliminary data.</text>
</comment>
<dbReference type="PANTHER" id="PTHR32022">
    <property type="entry name" value="D-GLUTAMATE CYCLASE, MITOCHONDRIAL"/>
    <property type="match status" value="1"/>
</dbReference>
<accession>A0ABU1VVA3</accession>
<reference evidence="2 3" key="1">
    <citation type="submission" date="2023-07" db="EMBL/GenBank/DDBJ databases">
        <title>Sorghum-associated microbial communities from plants grown in Nebraska, USA.</title>
        <authorList>
            <person name="Schachtman D."/>
        </authorList>
    </citation>
    <scope>NUCLEOTIDE SEQUENCE [LARGE SCALE GENOMIC DNA]</scope>
    <source>
        <strain evidence="2 3">4138</strain>
    </source>
</reference>
<gene>
    <name evidence="2" type="ORF">J2W69_000569</name>
</gene>
<dbReference type="InterPro" id="IPR025504">
    <property type="entry name" value="GLUCM_C"/>
</dbReference>
<dbReference type="Proteomes" id="UP001257909">
    <property type="component" value="Unassembled WGS sequence"/>
</dbReference>
<name>A0ABU1VVA3_9GAMM</name>
<dbReference type="Pfam" id="PF14336">
    <property type="entry name" value="GLUCM-like_C"/>
    <property type="match status" value="1"/>
</dbReference>
<evidence type="ECO:0000259" key="1">
    <source>
        <dbReference type="Pfam" id="PF14336"/>
    </source>
</evidence>
<protein>
    <recommendedName>
        <fullName evidence="1">D-glutamate cyclase-like C-terminal domain-containing protein</fullName>
    </recommendedName>
</protein>
<keyword evidence="3" id="KW-1185">Reference proteome</keyword>
<dbReference type="PANTHER" id="PTHR32022:SF10">
    <property type="entry name" value="D-GLUTAMATE CYCLASE, MITOCHONDRIAL"/>
    <property type="match status" value="1"/>
</dbReference>
<evidence type="ECO:0000313" key="3">
    <source>
        <dbReference type="Proteomes" id="UP001257909"/>
    </source>
</evidence>
<proteinExistence type="predicted"/>